<dbReference type="PROSITE" id="PS50943">
    <property type="entry name" value="HTH_CROC1"/>
    <property type="match status" value="1"/>
</dbReference>
<dbReference type="CDD" id="cd00093">
    <property type="entry name" value="HTH_XRE"/>
    <property type="match status" value="1"/>
</dbReference>
<evidence type="ECO:0000256" key="1">
    <source>
        <dbReference type="ARBA" id="ARBA00023125"/>
    </source>
</evidence>
<dbReference type="GO" id="GO:0003677">
    <property type="term" value="F:DNA binding"/>
    <property type="evidence" value="ECO:0007669"/>
    <property type="project" value="UniProtKB-KW"/>
</dbReference>
<reference evidence="3" key="1">
    <citation type="journal article" date="2021" name="PeerJ">
        <title>Extensive microbial diversity within the chicken gut microbiome revealed by metagenomics and culture.</title>
        <authorList>
            <person name="Gilroy R."/>
            <person name="Ravi A."/>
            <person name="Getino M."/>
            <person name="Pursley I."/>
            <person name="Horton D.L."/>
            <person name="Alikhan N.F."/>
            <person name="Baker D."/>
            <person name="Gharbi K."/>
            <person name="Hall N."/>
            <person name="Watson M."/>
            <person name="Adriaenssens E.M."/>
            <person name="Foster-Nyarko E."/>
            <person name="Jarju S."/>
            <person name="Secka A."/>
            <person name="Antonio M."/>
            <person name="Oren A."/>
            <person name="Chaudhuri R.R."/>
            <person name="La Ragione R."/>
            <person name="Hildebrand F."/>
            <person name="Pallen M.J."/>
        </authorList>
    </citation>
    <scope>NUCLEOTIDE SEQUENCE</scope>
    <source>
        <strain evidence="3">CHK171-7178</strain>
    </source>
</reference>
<sequence>MEDIFNKIKFLRKEQGITLKELSLKTELSVSFLSQIERGTTSLAITSLKKIADALGESMVYFFEDNNDLNYAIYEENQKPFRIGSSDATLVSLSNHFPDRKMDTFIITLDPHHKDSELVQHPGEEFYYVMEGEVVIYIGEKKYSLKKGDAIHFPSTVLHKWENPCDNKTVLISSVSPAVF</sequence>
<dbReference type="EMBL" id="DYWT01000311">
    <property type="protein sequence ID" value="HJF34204.1"/>
    <property type="molecule type" value="Genomic_DNA"/>
</dbReference>
<feature type="domain" description="HTH cro/C1-type" evidence="2">
    <location>
        <begin position="8"/>
        <end position="62"/>
    </location>
</feature>
<dbReference type="SUPFAM" id="SSF47413">
    <property type="entry name" value="lambda repressor-like DNA-binding domains"/>
    <property type="match status" value="1"/>
</dbReference>
<dbReference type="Gene3D" id="2.60.120.10">
    <property type="entry name" value="Jelly Rolls"/>
    <property type="match status" value="1"/>
</dbReference>
<dbReference type="AlphaFoldDB" id="A0A921G3J0"/>
<dbReference type="Proteomes" id="UP000698173">
    <property type="component" value="Unassembled WGS sequence"/>
</dbReference>
<dbReference type="InterPro" id="IPR013096">
    <property type="entry name" value="Cupin_2"/>
</dbReference>
<dbReference type="InterPro" id="IPR014710">
    <property type="entry name" value="RmlC-like_jellyroll"/>
</dbReference>
<dbReference type="CDD" id="cd02209">
    <property type="entry name" value="cupin_XRE_C"/>
    <property type="match status" value="1"/>
</dbReference>
<dbReference type="PANTHER" id="PTHR46797:SF25">
    <property type="entry name" value="TRANSCRIPTIONAL REGULATOR"/>
    <property type="match status" value="1"/>
</dbReference>
<protein>
    <submittedName>
        <fullName evidence="3">XRE family transcriptional regulator</fullName>
    </submittedName>
</protein>
<dbReference type="Gene3D" id="1.10.260.40">
    <property type="entry name" value="lambda repressor-like DNA-binding domains"/>
    <property type="match status" value="1"/>
</dbReference>
<dbReference type="GO" id="GO:0003700">
    <property type="term" value="F:DNA-binding transcription factor activity"/>
    <property type="evidence" value="ECO:0007669"/>
    <property type="project" value="TreeGrafter"/>
</dbReference>
<dbReference type="InterPro" id="IPR050807">
    <property type="entry name" value="TransReg_Diox_bact_type"/>
</dbReference>
<comment type="caution">
    <text evidence="3">The sequence shown here is derived from an EMBL/GenBank/DDBJ whole genome shotgun (WGS) entry which is preliminary data.</text>
</comment>
<dbReference type="SMART" id="SM00530">
    <property type="entry name" value="HTH_XRE"/>
    <property type="match status" value="1"/>
</dbReference>
<evidence type="ECO:0000313" key="3">
    <source>
        <dbReference type="EMBL" id="HJF34204.1"/>
    </source>
</evidence>
<evidence type="ECO:0000313" key="4">
    <source>
        <dbReference type="Proteomes" id="UP000698173"/>
    </source>
</evidence>
<dbReference type="SUPFAM" id="SSF51182">
    <property type="entry name" value="RmlC-like cupins"/>
    <property type="match status" value="1"/>
</dbReference>
<dbReference type="InterPro" id="IPR011051">
    <property type="entry name" value="RmlC_Cupin_sf"/>
</dbReference>
<dbReference type="Pfam" id="PF07883">
    <property type="entry name" value="Cupin_2"/>
    <property type="match status" value="1"/>
</dbReference>
<reference evidence="3" key="2">
    <citation type="submission" date="2021-09" db="EMBL/GenBank/DDBJ databases">
        <authorList>
            <person name="Gilroy R."/>
        </authorList>
    </citation>
    <scope>NUCLEOTIDE SEQUENCE</scope>
    <source>
        <strain evidence="3">CHK171-7178</strain>
    </source>
</reference>
<organism evidence="3 4">
    <name type="scientific">Sporosarcina psychrophila</name>
    <name type="common">Bacillus psychrophilus</name>
    <dbReference type="NCBI Taxonomy" id="1476"/>
    <lineage>
        <taxon>Bacteria</taxon>
        <taxon>Bacillati</taxon>
        <taxon>Bacillota</taxon>
        <taxon>Bacilli</taxon>
        <taxon>Bacillales</taxon>
        <taxon>Caryophanaceae</taxon>
        <taxon>Sporosarcina</taxon>
    </lineage>
</organism>
<dbReference type="PANTHER" id="PTHR46797">
    <property type="entry name" value="HTH-TYPE TRANSCRIPTIONAL REGULATOR"/>
    <property type="match status" value="1"/>
</dbReference>
<dbReference type="GO" id="GO:0005829">
    <property type="term" value="C:cytosol"/>
    <property type="evidence" value="ECO:0007669"/>
    <property type="project" value="TreeGrafter"/>
</dbReference>
<evidence type="ECO:0000259" key="2">
    <source>
        <dbReference type="PROSITE" id="PS50943"/>
    </source>
</evidence>
<keyword evidence="1" id="KW-0238">DNA-binding</keyword>
<dbReference type="InterPro" id="IPR001387">
    <property type="entry name" value="Cro/C1-type_HTH"/>
</dbReference>
<accession>A0A921G3J0</accession>
<dbReference type="Pfam" id="PF01381">
    <property type="entry name" value="HTH_3"/>
    <property type="match status" value="1"/>
</dbReference>
<name>A0A921G3J0_SPOPS</name>
<gene>
    <name evidence="3" type="ORF">K8V56_20775</name>
</gene>
<proteinExistence type="predicted"/>
<dbReference type="InterPro" id="IPR010982">
    <property type="entry name" value="Lambda_DNA-bd_dom_sf"/>
</dbReference>